<name>A0A7W6C3D3_9HYPH</name>
<gene>
    <name evidence="1" type="ORF">GGQ73_000935</name>
</gene>
<keyword evidence="2" id="KW-1185">Reference proteome</keyword>
<evidence type="ECO:0000313" key="2">
    <source>
        <dbReference type="Proteomes" id="UP000565286"/>
    </source>
</evidence>
<comment type="caution">
    <text evidence="1">The sequence shown here is derived from an EMBL/GenBank/DDBJ whole genome shotgun (WGS) entry which is preliminary data.</text>
</comment>
<accession>A0A7W6C3D3</accession>
<sequence length="43" mass="5475">MRRLQTKAILRRKANYDLKSSLYAWILRLRLILIRRVRERYRD</sequence>
<evidence type="ECO:0000313" key="1">
    <source>
        <dbReference type="EMBL" id="MBB3945010.1"/>
    </source>
</evidence>
<reference evidence="1 2" key="1">
    <citation type="submission" date="2020-08" db="EMBL/GenBank/DDBJ databases">
        <title>Genomic Encyclopedia of Type Strains, Phase IV (KMG-IV): sequencing the most valuable type-strain genomes for metagenomic binning, comparative biology and taxonomic classification.</title>
        <authorList>
            <person name="Goeker M."/>
        </authorList>
    </citation>
    <scope>NUCLEOTIDE SEQUENCE [LARGE SCALE GENOMIC DNA]</scope>
    <source>
        <strain evidence="1 2">DSM 26438</strain>
    </source>
</reference>
<proteinExistence type="predicted"/>
<dbReference type="AlphaFoldDB" id="A0A7W6C3D3"/>
<protein>
    <submittedName>
        <fullName evidence="1">Uncharacterized protein</fullName>
    </submittedName>
</protein>
<dbReference type="Proteomes" id="UP000565286">
    <property type="component" value="Unassembled WGS sequence"/>
</dbReference>
<organism evidence="1 2">
    <name type="scientific">Rhizobium skierniewicense</name>
    <dbReference type="NCBI Taxonomy" id="984260"/>
    <lineage>
        <taxon>Bacteria</taxon>
        <taxon>Pseudomonadati</taxon>
        <taxon>Pseudomonadota</taxon>
        <taxon>Alphaproteobacteria</taxon>
        <taxon>Hyphomicrobiales</taxon>
        <taxon>Rhizobiaceae</taxon>
        <taxon>Rhizobium/Agrobacterium group</taxon>
        <taxon>Rhizobium</taxon>
    </lineage>
</organism>
<dbReference type="EMBL" id="JACIDV010000002">
    <property type="protein sequence ID" value="MBB3945010.1"/>
    <property type="molecule type" value="Genomic_DNA"/>
</dbReference>